<dbReference type="WBParaSite" id="HCON_00056110-00001">
    <property type="protein sequence ID" value="HCON_00056110-00001"/>
    <property type="gene ID" value="HCON_00056110"/>
</dbReference>
<sequence>QGLSLLSFCVLSGMKFLPQDCTASFVLLLILFQVDQMFFCTFTHFIPAQEIYSNNQSRLYVQKNFNSTGNCMKMCVEELPECVAVSIHNTSGQLHCHFYEATQSIFSYSKDPEVHIYELERSTTNDRCPLADSLFPAY</sequence>
<keyword evidence="1" id="KW-1185">Reference proteome</keyword>
<organism evidence="1 2">
    <name type="scientific">Haemonchus contortus</name>
    <name type="common">Barber pole worm</name>
    <dbReference type="NCBI Taxonomy" id="6289"/>
    <lineage>
        <taxon>Eukaryota</taxon>
        <taxon>Metazoa</taxon>
        <taxon>Ecdysozoa</taxon>
        <taxon>Nematoda</taxon>
        <taxon>Chromadorea</taxon>
        <taxon>Rhabditida</taxon>
        <taxon>Rhabditina</taxon>
        <taxon>Rhabditomorpha</taxon>
        <taxon>Strongyloidea</taxon>
        <taxon>Trichostrongylidae</taxon>
        <taxon>Haemonchus</taxon>
    </lineage>
</organism>
<evidence type="ECO:0000313" key="1">
    <source>
        <dbReference type="Proteomes" id="UP000025227"/>
    </source>
</evidence>
<evidence type="ECO:0000313" key="2">
    <source>
        <dbReference type="WBParaSite" id="HCON_00056110-00001"/>
    </source>
</evidence>
<reference evidence="2" key="1">
    <citation type="submission" date="2020-12" db="UniProtKB">
        <authorList>
            <consortium name="WormBaseParasite"/>
        </authorList>
    </citation>
    <scope>IDENTIFICATION</scope>
    <source>
        <strain evidence="2">MHco3</strain>
    </source>
</reference>
<dbReference type="Proteomes" id="UP000025227">
    <property type="component" value="Unplaced"/>
</dbReference>
<name>A0A7I4Y6R9_HAECO</name>
<dbReference type="AlphaFoldDB" id="A0A7I4Y6R9"/>
<accession>A0A7I4Y6R9</accession>
<protein>
    <submittedName>
        <fullName evidence="2">WD_REPEATS_REGION domain-containing protein</fullName>
    </submittedName>
</protein>
<proteinExistence type="predicted"/>